<evidence type="ECO:0000313" key="2">
    <source>
        <dbReference type="EMBL" id="KAA0891241.1"/>
    </source>
</evidence>
<evidence type="ECO:0000259" key="1">
    <source>
        <dbReference type="Pfam" id="PF00535"/>
    </source>
</evidence>
<sequence>MYNMPRFRDDVSVIVPAYNAGLALIDALDSILKQTLQPAVVHIVDDQSPSDDAGLARTYIAEHQIKGWYVHQLHENLGAGGARDFGIRNSTTEYIALLDADDLWLPDHLASAFGVIDKFDLTLFGGRTHKMSRGEHVPSKTEEEHITQICLDILLLKCYFLTSTVVLKRASYLDCGGFLPGLKLSEDYSLWLRFAANLNNRCAVSNLVHALYRDSDTTTTRRLSKNHWAHERAELANFRYLHNQDSISSAQLMLSSGFSFLKYIKRLLTHH</sequence>
<keyword evidence="2" id="KW-0808">Transferase</keyword>
<organism evidence="2 3">
    <name type="scientific">Oryzomonas rubra</name>
    <dbReference type="NCBI Taxonomy" id="2509454"/>
    <lineage>
        <taxon>Bacteria</taxon>
        <taxon>Pseudomonadati</taxon>
        <taxon>Thermodesulfobacteriota</taxon>
        <taxon>Desulfuromonadia</taxon>
        <taxon>Geobacterales</taxon>
        <taxon>Geobacteraceae</taxon>
        <taxon>Oryzomonas</taxon>
    </lineage>
</organism>
<dbReference type="InterPro" id="IPR001173">
    <property type="entry name" value="Glyco_trans_2-like"/>
</dbReference>
<feature type="domain" description="Glycosyltransferase 2-like" evidence="1">
    <location>
        <begin position="12"/>
        <end position="170"/>
    </location>
</feature>
<dbReference type="EMBL" id="SRSD01000006">
    <property type="protein sequence ID" value="KAA0891241.1"/>
    <property type="molecule type" value="Genomic_DNA"/>
</dbReference>
<dbReference type="Gene3D" id="3.90.550.10">
    <property type="entry name" value="Spore Coat Polysaccharide Biosynthesis Protein SpsA, Chain A"/>
    <property type="match status" value="1"/>
</dbReference>
<dbReference type="AlphaFoldDB" id="A0A5A9XHQ7"/>
<comment type="caution">
    <text evidence="2">The sequence shown here is derived from an EMBL/GenBank/DDBJ whole genome shotgun (WGS) entry which is preliminary data.</text>
</comment>
<evidence type="ECO:0000313" key="3">
    <source>
        <dbReference type="Proteomes" id="UP000324298"/>
    </source>
</evidence>
<keyword evidence="3" id="KW-1185">Reference proteome</keyword>
<dbReference type="CDD" id="cd00761">
    <property type="entry name" value="Glyco_tranf_GTA_type"/>
    <property type="match status" value="1"/>
</dbReference>
<dbReference type="SUPFAM" id="SSF53448">
    <property type="entry name" value="Nucleotide-diphospho-sugar transferases"/>
    <property type="match status" value="1"/>
</dbReference>
<dbReference type="InterPro" id="IPR050834">
    <property type="entry name" value="Glycosyltransf_2"/>
</dbReference>
<gene>
    <name evidence="2" type="ORF">ET418_10670</name>
</gene>
<protein>
    <submittedName>
        <fullName evidence="2">Glycosyltransferase family 2 protein</fullName>
    </submittedName>
</protein>
<reference evidence="2 3" key="1">
    <citation type="submission" date="2019-04" db="EMBL/GenBank/DDBJ databases">
        <title>Geobacter ruber sp. nov., ferric-reducing bacteria isolated from paddy soil.</title>
        <authorList>
            <person name="Xu Z."/>
            <person name="Masuda Y."/>
            <person name="Itoh H."/>
            <person name="Senoo K."/>
        </authorList>
    </citation>
    <scope>NUCLEOTIDE SEQUENCE [LARGE SCALE GENOMIC DNA]</scope>
    <source>
        <strain evidence="2 3">Red88</strain>
    </source>
</reference>
<dbReference type="PANTHER" id="PTHR43685">
    <property type="entry name" value="GLYCOSYLTRANSFERASE"/>
    <property type="match status" value="1"/>
</dbReference>
<dbReference type="OrthoDB" id="9811884at2"/>
<proteinExistence type="predicted"/>
<name>A0A5A9XHQ7_9BACT</name>
<dbReference type="GO" id="GO:0016740">
    <property type="term" value="F:transferase activity"/>
    <property type="evidence" value="ECO:0007669"/>
    <property type="project" value="UniProtKB-KW"/>
</dbReference>
<accession>A0A5A9XHQ7</accession>
<dbReference type="PANTHER" id="PTHR43685:SF2">
    <property type="entry name" value="GLYCOSYLTRANSFERASE 2-LIKE DOMAIN-CONTAINING PROTEIN"/>
    <property type="match status" value="1"/>
</dbReference>
<dbReference type="InterPro" id="IPR029044">
    <property type="entry name" value="Nucleotide-diphossugar_trans"/>
</dbReference>
<dbReference type="Pfam" id="PF00535">
    <property type="entry name" value="Glycos_transf_2"/>
    <property type="match status" value="1"/>
</dbReference>
<dbReference type="Proteomes" id="UP000324298">
    <property type="component" value="Unassembled WGS sequence"/>
</dbReference>